<keyword evidence="4" id="KW-1185">Reference proteome</keyword>
<keyword evidence="1" id="KW-0812">Transmembrane</keyword>
<dbReference type="Proteomes" id="UP000501253">
    <property type="component" value="Chromosome"/>
</dbReference>
<evidence type="ECO:0000256" key="1">
    <source>
        <dbReference type="SAM" id="Phobius"/>
    </source>
</evidence>
<dbReference type="InterPro" id="IPR007686">
    <property type="entry name" value="YutG/PgpA"/>
</dbReference>
<gene>
    <name evidence="3" type="ORF">FVE67_03870</name>
</gene>
<dbReference type="Pfam" id="PF04608">
    <property type="entry name" value="PgpA"/>
    <property type="match status" value="1"/>
</dbReference>
<accession>A0A6H1WS52</accession>
<evidence type="ECO:0000313" key="3">
    <source>
        <dbReference type="EMBL" id="QJA05984.1"/>
    </source>
</evidence>
<feature type="transmembrane region" description="Helical" evidence="1">
    <location>
        <begin position="44"/>
        <end position="63"/>
    </location>
</feature>
<protein>
    <submittedName>
        <fullName evidence="3">Phosphatidylglycerophosphatase A</fullName>
    </submittedName>
</protein>
<dbReference type="PANTHER" id="PTHR36305">
    <property type="entry name" value="PHOSPHATIDYLGLYCEROPHOSPHATASE A"/>
    <property type="match status" value="1"/>
</dbReference>
<dbReference type="GO" id="GO:0008962">
    <property type="term" value="F:phosphatidylglycerophosphatase activity"/>
    <property type="evidence" value="ECO:0007669"/>
    <property type="project" value="InterPro"/>
</dbReference>
<dbReference type="PANTHER" id="PTHR36305:SF1">
    <property type="entry name" value="PHOSPHATIDYLGLYCEROPHOSPHATASE A"/>
    <property type="match status" value="1"/>
</dbReference>
<dbReference type="RefSeq" id="WP_168719338.1">
    <property type="nucleotide sequence ID" value="NZ_CP042909.1"/>
</dbReference>
<dbReference type="InterPro" id="IPR036681">
    <property type="entry name" value="PgpA-like_sf"/>
</dbReference>
<feature type="transmembrane region" description="Helical" evidence="1">
    <location>
        <begin position="125"/>
        <end position="146"/>
    </location>
</feature>
<dbReference type="EMBL" id="CP042909">
    <property type="protein sequence ID" value="QJA05984.1"/>
    <property type="molecule type" value="Genomic_DNA"/>
</dbReference>
<dbReference type="PIRSF" id="PIRSF006162">
    <property type="entry name" value="PgpA"/>
    <property type="match status" value="1"/>
</dbReference>
<organism evidence="3 4">
    <name type="scientific">Thermosulfurimonas marina</name>
    <dbReference type="NCBI Taxonomy" id="2047767"/>
    <lineage>
        <taxon>Bacteria</taxon>
        <taxon>Pseudomonadati</taxon>
        <taxon>Thermodesulfobacteriota</taxon>
        <taxon>Thermodesulfobacteria</taxon>
        <taxon>Thermodesulfobacteriales</taxon>
        <taxon>Thermodesulfobacteriaceae</taxon>
        <taxon>Thermosulfurimonas</taxon>
    </lineage>
</organism>
<dbReference type="GO" id="GO:0006629">
    <property type="term" value="P:lipid metabolic process"/>
    <property type="evidence" value="ECO:0007669"/>
    <property type="project" value="InterPro"/>
</dbReference>
<evidence type="ECO:0000259" key="2">
    <source>
        <dbReference type="Pfam" id="PF04608"/>
    </source>
</evidence>
<evidence type="ECO:0000313" key="4">
    <source>
        <dbReference type="Proteomes" id="UP000501253"/>
    </source>
</evidence>
<feature type="transmembrane region" description="Helical" evidence="1">
    <location>
        <begin position="84"/>
        <end position="105"/>
    </location>
</feature>
<keyword evidence="1" id="KW-1133">Transmembrane helix</keyword>
<keyword evidence="1" id="KW-0472">Membrane</keyword>
<reference evidence="3 4" key="1">
    <citation type="submission" date="2019-08" db="EMBL/GenBank/DDBJ databases">
        <title>Complete genome sequence of Thermosulfurimonas marina SU872T, an anaerobic thermophilic chemolithoautotrophic bacterium isolated from a shallow marine hydrothermal vent.</title>
        <authorList>
            <person name="Allioux M."/>
            <person name="Jebbar M."/>
            <person name="Slobodkina G."/>
            <person name="Slobodkin A."/>
            <person name="Moalic Y."/>
            <person name="Frolova A."/>
            <person name="Shao Z."/>
            <person name="Alain K."/>
        </authorList>
    </citation>
    <scope>NUCLEOTIDE SEQUENCE [LARGE SCALE GENOMIC DNA]</scope>
    <source>
        <strain evidence="3 4">SU872</strain>
    </source>
</reference>
<proteinExistence type="predicted"/>
<name>A0A6H1WS52_9BACT</name>
<dbReference type="AlphaFoldDB" id="A0A6H1WS52"/>
<dbReference type="CDD" id="cd06971">
    <property type="entry name" value="PgpA"/>
    <property type="match status" value="1"/>
</dbReference>
<sequence>MKITERLAWLAATCFGLGKIPWAPGTWGSGVGIFLAWATAGWPLGGKGALLAGLTLIGVWASGRVARRLTEEDPSCVILDEVAGAYLAALAFHSGLELLGAFLLFRLLDIFKPWPLKLFERLPGGWGIMADDLAAGALALLLRLVLARG</sequence>
<dbReference type="SUPFAM" id="SSF101307">
    <property type="entry name" value="YutG-like"/>
    <property type="match status" value="1"/>
</dbReference>
<dbReference type="InterPro" id="IPR026037">
    <property type="entry name" value="PgpA"/>
</dbReference>
<feature type="domain" description="YutG/PgpA" evidence="2">
    <location>
        <begin position="11"/>
        <end position="145"/>
    </location>
</feature>
<dbReference type="KEGG" id="tmai:FVE67_03870"/>